<dbReference type="Proteomes" id="UP001380953">
    <property type="component" value="Unassembled WGS sequence"/>
</dbReference>
<organism evidence="1 2">
    <name type="scientific">Saccharibacillus sacchari</name>
    <dbReference type="NCBI Taxonomy" id="456493"/>
    <lineage>
        <taxon>Bacteria</taxon>
        <taxon>Bacillati</taxon>
        <taxon>Bacillota</taxon>
        <taxon>Bacilli</taxon>
        <taxon>Bacillales</taxon>
        <taxon>Paenibacillaceae</taxon>
        <taxon>Saccharibacillus</taxon>
    </lineage>
</organism>
<accession>A0ACC6P7X1</accession>
<protein>
    <submittedName>
        <fullName evidence="1">CPBP family intramembrane glutamic endopeptidase</fullName>
        <ecNumber evidence="1">3.4.-.-</ecNumber>
    </submittedName>
</protein>
<evidence type="ECO:0000313" key="2">
    <source>
        <dbReference type="Proteomes" id="UP001380953"/>
    </source>
</evidence>
<gene>
    <name evidence="1" type="ORF">WKI47_03255</name>
</gene>
<keyword evidence="1" id="KW-0378">Hydrolase</keyword>
<name>A0ACC6P7X1_9BACL</name>
<sequence length="276" mass="30803">MILTKRSKKPSGRNRSGTSGLFFLLVVGLSLPFWLLGEWMALQMLPDLPIDALMVICPAAAALILTDRQQGKAALIRLLRSGTDWASVRPKVRYVPILLTMPAVSLLAFCWLRWSGVDVPLPHFTMMQFLIYLLLFTVGSWCEEIGWTGYATEPLMRRFGVFGTSLVLGLFSVAYHLIPLLQVGGSAEWIFWWSCGTIALRVLMAKLYLISGRSLVSAILFHMTINMTWQLFPINGSYYDPAVTSVLVVLFAIGIAVYYGPHRPSRHKADSVSDSD</sequence>
<dbReference type="EC" id="3.4.-.-" evidence="1"/>
<reference evidence="1" key="1">
    <citation type="submission" date="2024-03" db="EMBL/GenBank/DDBJ databases">
        <title>Whole genome sequecning of epiphytes from Marcgravia umbellata leaves.</title>
        <authorList>
            <person name="Kumar G."/>
            <person name="Savka M.A."/>
        </authorList>
    </citation>
    <scope>NUCLEOTIDE SEQUENCE</scope>
    <source>
        <strain evidence="1">RIT_BL5</strain>
    </source>
</reference>
<proteinExistence type="predicted"/>
<keyword evidence="2" id="KW-1185">Reference proteome</keyword>
<dbReference type="EMBL" id="JBBKAR010000007">
    <property type="protein sequence ID" value="MEJ8302928.1"/>
    <property type="molecule type" value="Genomic_DNA"/>
</dbReference>
<comment type="caution">
    <text evidence="1">The sequence shown here is derived from an EMBL/GenBank/DDBJ whole genome shotgun (WGS) entry which is preliminary data.</text>
</comment>
<evidence type="ECO:0000313" key="1">
    <source>
        <dbReference type="EMBL" id="MEJ8302928.1"/>
    </source>
</evidence>